<dbReference type="AlphaFoldDB" id="A0A834YV03"/>
<dbReference type="PANTHER" id="PTHR24209">
    <property type="entry name" value="PROTEIN DA1-RELATED 2"/>
    <property type="match status" value="1"/>
</dbReference>
<evidence type="ECO:0000256" key="1">
    <source>
        <dbReference type="SAM" id="MobiDB-lite"/>
    </source>
</evidence>
<evidence type="ECO:0000313" key="3">
    <source>
        <dbReference type="EMBL" id="KAF8394150.1"/>
    </source>
</evidence>
<keyword evidence="4" id="KW-1185">Reference proteome</keyword>
<dbReference type="GO" id="GO:0043130">
    <property type="term" value="F:ubiquitin binding"/>
    <property type="evidence" value="ECO:0007669"/>
    <property type="project" value="TreeGrafter"/>
</dbReference>
<feature type="compositionally biased region" description="Basic and acidic residues" evidence="1">
    <location>
        <begin position="11"/>
        <end position="26"/>
    </location>
</feature>
<evidence type="ECO:0000313" key="4">
    <source>
        <dbReference type="Proteomes" id="UP000655225"/>
    </source>
</evidence>
<proteinExistence type="predicted"/>
<name>A0A834YV03_TETSI</name>
<dbReference type="EMBL" id="JABCRI010000014">
    <property type="protein sequence ID" value="KAF8394150.1"/>
    <property type="molecule type" value="Genomic_DNA"/>
</dbReference>
<comment type="caution">
    <text evidence="3">The sequence shown here is derived from an EMBL/GenBank/DDBJ whole genome shotgun (WGS) entry which is preliminary data.</text>
</comment>
<gene>
    <name evidence="3" type="ORF">HHK36_020356</name>
</gene>
<accession>A0A834YV03</accession>
<reference evidence="3 4" key="1">
    <citation type="submission" date="2020-04" db="EMBL/GenBank/DDBJ databases">
        <title>Plant Genome Project.</title>
        <authorList>
            <person name="Zhang R.-G."/>
        </authorList>
    </citation>
    <scope>NUCLEOTIDE SEQUENCE [LARGE SCALE GENOMIC DNA]</scope>
    <source>
        <strain evidence="3">YNK0</strain>
        <tissue evidence="3">Leaf</tissue>
    </source>
</reference>
<dbReference type="InterPro" id="IPR022087">
    <property type="entry name" value="DA1-like_dom"/>
</dbReference>
<dbReference type="Proteomes" id="UP000655225">
    <property type="component" value="Unassembled WGS sequence"/>
</dbReference>
<evidence type="ECO:0000259" key="2">
    <source>
        <dbReference type="Pfam" id="PF12315"/>
    </source>
</evidence>
<dbReference type="InterPro" id="IPR045218">
    <property type="entry name" value="DA1-like"/>
</dbReference>
<protein>
    <recommendedName>
        <fullName evidence="2">Protein DA1-like domain-containing protein</fullName>
    </recommendedName>
</protein>
<dbReference type="InterPro" id="IPR003903">
    <property type="entry name" value="UIM_dom"/>
</dbReference>
<feature type="domain" description="Protein DA1-like" evidence="2">
    <location>
        <begin position="184"/>
        <end position="378"/>
    </location>
</feature>
<dbReference type="PANTHER" id="PTHR24209:SF25">
    <property type="entry name" value="PROTEIN DA1-RELATED 1"/>
    <property type="match status" value="1"/>
</dbReference>
<feature type="region of interest" description="Disordered" evidence="1">
    <location>
        <begin position="1"/>
        <end position="30"/>
    </location>
</feature>
<organism evidence="3 4">
    <name type="scientific">Tetracentron sinense</name>
    <name type="common">Spur-leaf</name>
    <dbReference type="NCBI Taxonomy" id="13715"/>
    <lineage>
        <taxon>Eukaryota</taxon>
        <taxon>Viridiplantae</taxon>
        <taxon>Streptophyta</taxon>
        <taxon>Embryophyta</taxon>
        <taxon>Tracheophyta</taxon>
        <taxon>Spermatophyta</taxon>
        <taxon>Magnoliopsida</taxon>
        <taxon>Trochodendrales</taxon>
        <taxon>Trochodendraceae</taxon>
        <taxon>Tetracentron</taxon>
    </lineage>
</organism>
<dbReference type="OrthoDB" id="25414at2759"/>
<dbReference type="Pfam" id="PF12315">
    <property type="entry name" value="DA1-like"/>
    <property type="match status" value="1"/>
</dbReference>
<sequence length="384" mass="44075">MEWLQQLFDGSTHETSEWKYPGKDEWSQDENEDIDRAITQSFLEERKGKRVIEEDEYLARALQESLNINEYPHQHDYENIFQPYTFPSFTGYNSLQRVLNIGCILSGTKNTAATMTMMALLGALAANVWRSVKKDMLIYLLNIHTHYTSIEDGRKFCQECLEIAIMSTEECLPLYVDIQDFFEGLNMKVEQQVPLHLVDRHGLNEVVKGEKSAPELRGLCMSETRDVNSVVRSSRIMEAFRVKIMKKKPYKLKRKWEVTAIIILSGLPRLLTGSILAHELMHAWMRLKGYSTVSRDVKEGMCAVLAHMWLESEIMLWSASTSSSSSSTRRSKFEKNFGEFCKRKIEKDQSKVCADRFRAANRAVSTYGLQATLAHIGKTGSFPP</sequence>
<dbReference type="SMART" id="SM00726">
    <property type="entry name" value="UIM"/>
    <property type="match status" value="2"/>
</dbReference>